<dbReference type="AlphaFoldDB" id="A0A8T0HU60"/>
<keyword evidence="2" id="KW-1185">Reference proteome</keyword>
<dbReference type="EMBL" id="CM026426">
    <property type="protein sequence ID" value="KAG0574570.1"/>
    <property type="molecule type" value="Genomic_DNA"/>
</dbReference>
<accession>A0A8T0HU60</accession>
<reference evidence="1" key="1">
    <citation type="submission" date="2020-06" db="EMBL/GenBank/DDBJ databases">
        <title>WGS assembly of Ceratodon purpureus strain R40.</title>
        <authorList>
            <person name="Carey S.B."/>
            <person name="Jenkins J."/>
            <person name="Shu S."/>
            <person name="Lovell J.T."/>
            <person name="Sreedasyam A."/>
            <person name="Maumus F."/>
            <person name="Tiley G.P."/>
            <person name="Fernandez-Pozo N."/>
            <person name="Barry K."/>
            <person name="Chen C."/>
            <person name="Wang M."/>
            <person name="Lipzen A."/>
            <person name="Daum C."/>
            <person name="Saski C.A."/>
            <person name="Payton A.C."/>
            <person name="Mcbreen J.C."/>
            <person name="Conrad R.E."/>
            <person name="Kollar L.M."/>
            <person name="Olsson S."/>
            <person name="Huttunen S."/>
            <person name="Landis J.B."/>
            <person name="Wickett N.J."/>
            <person name="Johnson M.G."/>
            <person name="Rensing S.A."/>
            <person name="Grimwood J."/>
            <person name="Schmutz J."/>
            <person name="Mcdaniel S.F."/>
        </authorList>
    </citation>
    <scope>NUCLEOTIDE SEQUENCE</scope>
    <source>
        <strain evidence="1">R40</strain>
    </source>
</reference>
<protein>
    <submittedName>
        <fullName evidence="1">Uncharacterized protein</fullName>
    </submittedName>
</protein>
<gene>
    <name evidence="1" type="ORF">KC19_VG272500</name>
</gene>
<organism evidence="1 2">
    <name type="scientific">Ceratodon purpureus</name>
    <name type="common">Fire moss</name>
    <name type="synonym">Dicranum purpureum</name>
    <dbReference type="NCBI Taxonomy" id="3225"/>
    <lineage>
        <taxon>Eukaryota</taxon>
        <taxon>Viridiplantae</taxon>
        <taxon>Streptophyta</taxon>
        <taxon>Embryophyta</taxon>
        <taxon>Bryophyta</taxon>
        <taxon>Bryophytina</taxon>
        <taxon>Bryopsida</taxon>
        <taxon>Dicranidae</taxon>
        <taxon>Pseudoditrichales</taxon>
        <taxon>Ditrichaceae</taxon>
        <taxon>Ceratodon</taxon>
    </lineage>
</organism>
<evidence type="ECO:0000313" key="2">
    <source>
        <dbReference type="Proteomes" id="UP000822688"/>
    </source>
</evidence>
<sequence>MLLFSNRKFKVTSPLPGSSTGRKIGWRLHKVYFGTTCSRSCSIATSKTLNPNSLFHGEEHYIRNLEECTPTYGIPRRRGHRKENSSLK</sequence>
<dbReference type="Proteomes" id="UP000822688">
    <property type="component" value="Chromosome V"/>
</dbReference>
<proteinExistence type="predicted"/>
<comment type="caution">
    <text evidence="1">The sequence shown here is derived from an EMBL/GenBank/DDBJ whole genome shotgun (WGS) entry which is preliminary data.</text>
</comment>
<name>A0A8T0HU60_CERPU</name>
<evidence type="ECO:0000313" key="1">
    <source>
        <dbReference type="EMBL" id="KAG0574570.1"/>
    </source>
</evidence>